<dbReference type="Proteomes" id="UP001142610">
    <property type="component" value="Unassembled WGS sequence"/>
</dbReference>
<gene>
    <name evidence="4" type="ORF">NOG11_09825</name>
</gene>
<evidence type="ECO:0000256" key="2">
    <source>
        <dbReference type="ARBA" id="ARBA00023002"/>
    </source>
</evidence>
<comment type="similarity">
    <text evidence="1">Belongs to the non-flavoprotein flavin reductase family.</text>
</comment>
<dbReference type="RefSeq" id="WP_256619581.1">
    <property type="nucleotide sequence ID" value="NZ_JANIBC010000007.1"/>
</dbReference>
<dbReference type="InterPro" id="IPR012349">
    <property type="entry name" value="Split_barrel_FMN-bd"/>
</dbReference>
<comment type="caution">
    <text evidence="4">The sequence shown here is derived from an EMBL/GenBank/DDBJ whole genome shotgun (WGS) entry which is preliminary data.</text>
</comment>
<dbReference type="PANTHER" id="PTHR30466:SF11">
    <property type="entry name" value="FLAVIN-DEPENDENT MONOOXYGENASE, REDUCTASE SUBUNIT HSAB"/>
    <property type="match status" value="1"/>
</dbReference>
<dbReference type="AlphaFoldDB" id="A0A9X2LBV1"/>
<dbReference type="PANTHER" id="PTHR30466">
    <property type="entry name" value="FLAVIN REDUCTASE"/>
    <property type="match status" value="1"/>
</dbReference>
<protein>
    <submittedName>
        <fullName evidence="4">Flavin reductase family protein</fullName>
    </submittedName>
</protein>
<evidence type="ECO:0000313" key="5">
    <source>
        <dbReference type="Proteomes" id="UP001142610"/>
    </source>
</evidence>
<dbReference type="EMBL" id="JANIBC010000007">
    <property type="protein sequence ID" value="MCQ8185692.1"/>
    <property type="molecule type" value="Genomic_DNA"/>
</dbReference>
<dbReference type="Pfam" id="PF01613">
    <property type="entry name" value="Flavin_Reduct"/>
    <property type="match status" value="1"/>
</dbReference>
<keyword evidence="5" id="KW-1185">Reference proteome</keyword>
<keyword evidence="2" id="KW-0560">Oxidoreductase</keyword>
<dbReference type="InterPro" id="IPR002563">
    <property type="entry name" value="Flavin_Rdtase-like_dom"/>
</dbReference>
<name>A0A9X2LBV1_9PROT</name>
<reference evidence="4" key="1">
    <citation type="submission" date="2022-07" db="EMBL/GenBank/DDBJ databases">
        <title>Parvularcula maris sp. nov., an algicidal bacterium isolated from seawater.</title>
        <authorList>
            <person name="Li F."/>
        </authorList>
    </citation>
    <scope>NUCLEOTIDE SEQUENCE</scope>
    <source>
        <strain evidence="4">BGMRC 0090</strain>
    </source>
</reference>
<organism evidence="4 5">
    <name type="scientific">Parvularcula maris</name>
    <dbReference type="NCBI Taxonomy" id="2965077"/>
    <lineage>
        <taxon>Bacteria</taxon>
        <taxon>Pseudomonadati</taxon>
        <taxon>Pseudomonadota</taxon>
        <taxon>Alphaproteobacteria</taxon>
        <taxon>Parvularculales</taxon>
        <taxon>Parvularculaceae</taxon>
        <taxon>Parvularcula</taxon>
    </lineage>
</organism>
<dbReference type="Gene3D" id="2.30.110.10">
    <property type="entry name" value="Electron Transport, Fmn-binding Protein, Chain A"/>
    <property type="match status" value="1"/>
</dbReference>
<proteinExistence type="inferred from homology"/>
<dbReference type="InterPro" id="IPR050268">
    <property type="entry name" value="NADH-dep_flavin_reductase"/>
</dbReference>
<evidence type="ECO:0000313" key="4">
    <source>
        <dbReference type="EMBL" id="MCQ8185692.1"/>
    </source>
</evidence>
<feature type="domain" description="Flavin reductase like" evidence="3">
    <location>
        <begin position="12"/>
        <end position="155"/>
    </location>
</feature>
<evidence type="ECO:0000256" key="1">
    <source>
        <dbReference type="ARBA" id="ARBA00008898"/>
    </source>
</evidence>
<dbReference type="GO" id="GO:0010181">
    <property type="term" value="F:FMN binding"/>
    <property type="evidence" value="ECO:0007669"/>
    <property type="project" value="InterPro"/>
</dbReference>
<dbReference type="GO" id="GO:0042602">
    <property type="term" value="F:riboflavin reductase (NADPH) activity"/>
    <property type="evidence" value="ECO:0007669"/>
    <property type="project" value="TreeGrafter"/>
</dbReference>
<accession>A0A9X2LBV1</accession>
<dbReference type="SMART" id="SM00903">
    <property type="entry name" value="Flavin_Reduct"/>
    <property type="match status" value="1"/>
</dbReference>
<dbReference type="SUPFAM" id="SSF50475">
    <property type="entry name" value="FMN-binding split barrel"/>
    <property type="match status" value="1"/>
</dbReference>
<sequence length="161" mass="17413">MSDPFRPLKNAFARYTTGVTVVSCLDPSGRALGITVNSFTSVSLEPALVSWCLDDRTSVAGAFLNADHYAVSVLAADQETQSQRFATPDNHAFQEGEGERFATGAPLLEGRIAGFDCRLAERFRVGDHTMLIGEIVHFDSREAAPLVYVGRGYSQGPVITD</sequence>
<evidence type="ECO:0000259" key="3">
    <source>
        <dbReference type="SMART" id="SM00903"/>
    </source>
</evidence>